<dbReference type="PANTHER" id="PTHR31744:SF22">
    <property type="entry name" value="NAC DOMAIN CONTAINING PROTEIN 58"/>
    <property type="match status" value="1"/>
</dbReference>
<dbReference type="InterPro" id="IPR003441">
    <property type="entry name" value="NAC-dom"/>
</dbReference>
<evidence type="ECO:0000256" key="3">
    <source>
        <dbReference type="ARBA" id="ARBA00023163"/>
    </source>
</evidence>
<proteinExistence type="predicted"/>
<sequence>MGDMADDFHLPPGFRFFPTDEELITHYLICKSSDEKFTTRAIGVVDLNKFEPWDLPGEASMGEKEWYFFSLRGRKYPTGVRTNRATRAGYWKTTGKDKEIYRADHQRLIGKKKTLVFYEGRAPRGVKTDWVMHEYRLEKSRRSHESAKEEWVVCRVSKKTSAAEKSQRSTSSVGLANGTADTIANFQPKDTEMAGPYTALDSSVGFSSRSDIGTLSTMKMNCFDTIPSYGPEAINRNDLPVDYSALLFKALEHRTKQARDELLAILGNSNLAGSISPLFFL</sequence>
<dbReference type="PANTHER" id="PTHR31744">
    <property type="entry name" value="PROTEIN CUP-SHAPED COTYLEDON 2-RELATED"/>
    <property type="match status" value="1"/>
</dbReference>
<dbReference type="Gene3D" id="2.170.150.80">
    <property type="entry name" value="NAC domain"/>
    <property type="match status" value="1"/>
</dbReference>
<name>A0AAN7KNM0_TRANT</name>
<dbReference type="PROSITE" id="PS51005">
    <property type="entry name" value="NAC"/>
    <property type="match status" value="1"/>
</dbReference>
<keyword evidence="7" id="KW-1185">Reference proteome</keyword>
<dbReference type="EMBL" id="JAXQNO010000022">
    <property type="protein sequence ID" value="KAK4767421.1"/>
    <property type="molecule type" value="Genomic_DNA"/>
</dbReference>
<reference evidence="6 7" key="1">
    <citation type="journal article" date="2023" name="Hortic Res">
        <title>Pangenome of water caltrop reveals structural variations and asymmetric subgenome divergence after allopolyploidization.</title>
        <authorList>
            <person name="Zhang X."/>
            <person name="Chen Y."/>
            <person name="Wang L."/>
            <person name="Yuan Y."/>
            <person name="Fang M."/>
            <person name="Shi L."/>
            <person name="Lu R."/>
            <person name="Comes H.P."/>
            <person name="Ma Y."/>
            <person name="Chen Y."/>
            <person name="Huang G."/>
            <person name="Zhou Y."/>
            <person name="Zheng Z."/>
            <person name="Qiu Y."/>
        </authorList>
    </citation>
    <scope>NUCLEOTIDE SEQUENCE [LARGE SCALE GENOMIC DNA]</scope>
    <source>
        <strain evidence="6">F231</strain>
    </source>
</reference>
<keyword evidence="4" id="KW-0539">Nucleus</keyword>
<comment type="caution">
    <text evidence="6">The sequence shown here is derived from an EMBL/GenBank/DDBJ whole genome shotgun (WGS) entry which is preliminary data.</text>
</comment>
<keyword evidence="3" id="KW-0804">Transcription</keyword>
<evidence type="ECO:0000313" key="6">
    <source>
        <dbReference type="EMBL" id="KAK4767421.1"/>
    </source>
</evidence>
<protein>
    <recommendedName>
        <fullName evidence="5">NAC domain-containing protein</fullName>
    </recommendedName>
</protein>
<dbReference type="Pfam" id="PF02365">
    <property type="entry name" value="NAM"/>
    <property type="match status" value="1"/>
</dbReference>
<dbReference type="Proteomes" id="UP001346149">
    <property type="component" value="Unassembled WGS sequence"/>
</dbReference>
<evidence type="ECO:0000313" key="7">
    <source>
        <dbReference type="Proteomes" id="UP001346149"/>
    </source>
</evidence>
<accession>A0AAN7KNM0</accession>
<evidence type="ECO:0000259" key="5">
    <source>
        <dbReference type="PROSITE" id="PS51005"/>
    </source>
</evidence>
<dbReference type="FunFam" id="2.170.150.80:FF:000006">
    <property type="entry name" value="NAC domain-containing protein 100-like"/>
    <property type="match status" value="1"/>
</dbReference>
<dbReference type="InterPro" id="IPR036093">
    <property type="entry name" value="NAC_dom_sf"/>
</dbReference>
<dbReference type="GO" id="GO:0006355">
    <property type="term" value="P:regulation of DNA-templated transcription"/>
    <property type="evidence" value="ECO:0007669"/>
    <property type="project" value="InterPro"/>
</dbReference>
<gene>
    <name evidence="6" type="ORF">SAY86_015171</name>
</gene>
<evidence type="ECO:0000256" key="1">
    <source>
        <dbReference type="ARBA" id="ARBA00023015"/>
    </source>
</evidence>
<dbReference type="SUPFAM" id="SSF101941">
    <property type="entry name" value="NAC domain"/>
    <property type="match status" value="1"/>
</dbReference>
<dbReference type="GO" id="GO:0000976">
    <property type="term" value="F:transcription cis-regulatory region binding"/>
    <property type="evidence" value="ECO:0007669"/>
    <property type="project" value="UniProtKB-ARBA"/>
</dbReference>
<feature type="domain" description="NAC" evidence="5">
    <location>
        <begin position="10"/>
        <end position="159"/>
    </location>
</feature>
<keyword evidence="1" id="KW-0805">Transcription regulation</keyword>
<organism evidence="6 7">
    <name type="scientific">Trapa natans</name>
    <name type="common">Water chestnut</name>
    <dbReference type="NCBI Taxonomy" id="22666"/>
    <lineage>
        <taxon>Eukaryota</taxon>
        <taxon>Viridiplantae</taxon>
        <taxon>Streptophyta</taxon>
        <taxon>Embryophyta</taxon>
        <taxon>Tracheophyta</taxon>
        <taxon>Spermatophyta</taxon>
        <taxon>Magnoliopsida</taxon>
        <taxon>eudicotyledons</taxon>
        <taxon>Gunneridae</taxon>
        <taxon>Pentapetalae</taxon>
        <taxon>rosids</taxon>
        <taxon>malvids</taxon>
        <taxon>Myrtales</taxon>
        <taxon>Lythraceae</taxon>
        <taxon>Trapa</taxon>
    </lineage>
</organism>
<evidence type="ECO:0000256" key="2">
    <source>
        <dbReference type="ARBA" id="ARBA00023125"/>
    </source>
</evidence>
<dbReference type="AlphaFoldDB" id="A0AAN7KNM0"/>
<evidence type="ECO:0000256" key="4">
    <source>
        <dbReference type="ARBA" id="ARBA00023242"/>
    </source>
</evidence>
<keyword evidence="2" id="KW-0238">DNA-binding</keyword>